<dbReference type="Proteomes" id="UP000054144">
    <property type="component" value="Unassembled WGS sequence"/>
</dbReference>
<organism evidence="2 3">
    <name type="scientific">Fistulina hepatica ATCC 64428</name>
    <dbReference type="NCBI Taxonomy" id="1128425"/>
    <lineage>
        <taxon>Eukaryota</taxon>
        <taxon>Fungi</taxon>
        <taxon>Dikarya</taxon>
        <taxon>Basidiomycota</taxon>
        <taxon>Agaricomycotina</taxon>
        <taxon>Agaricomycetes</taxon>
        <taxon>Agaricomycetidae</taxon>
        <taxon>Agaricales</taxon>
        <taxon>Fistulinaceae</taxon>
        <taxon>Fistulina</taxon>
    </lineage>
</organism>
<keyword evidence="3" id="KW-1185">Reference proteome</keyword>
<evidence type="ECO:0000313" key="3">
    <source>
        <dbReference type="Proteomes" id="UP000054144"/>
    </source>
</evidence>
<feature type="region of interest" description="Disordered" evidence="1">
    <location>
        <begin position="96"/>
        <end position="121"/>
    </location>
</feature>
<dbReference type="EMBL" id="KN881851">
    <property type="protein sequence ID" value="KIY48165.1"/>
    <property type="molecule type" value="Genomic_DNA"/>
</dbReference>
<dbReference type="OrthoDB" id="10249612at2759"/>
<name>A0A0D7ABW3_9AGAR</name>
<protein>
    <submittedName>
        <fullName evidence="2">Uncharacterized protein</fullName>
    </submittedName>
</protein>
<proteinExistence type="predicted"/>
<gene>
    <name evidence="2" type="ORF">FISHEDRAFT_73734</name>
</gene>
<evidence type="ECO:0000313" key="2">
    <source>
        <dbReference type="EMBL" id="KIY48165.1"/>
    </source>
</evidence>
<dbReference type="AlphaFoldDB" id="A0A0D7ABW3"/>
<accession>A0A0D7ABW3</accession>
<reference evidence="2 3" key="1">
    <citation type="journal article" date="2015" name="Fungal Genet. Biol.">
        <title>Evolution of novel wood decay mechanisms in Agaricales revealed by the genome sequences of Fistulina hepatica and Cylindrobasidium torrendii.</title>
        <authorList>
            <person name="Floudas D."/>
            <person name="Held B.W."/>
            <person name="Riley R."/>
            <person name="Nagy L.G."/>
            <person name="Koehler G."/>
            <person name="Ransdell A.S."/>
            <person name="Younus H."/>
            <person name="Chow J."/>
            <person name="Chiniquy J."/>
            <person name="Lipzen A."/>
            <person name="Tritt A."/>
            <person name="Sun H."/>
            <person name="Haridas S."/>
            <person name="LaButti K."/>
            <person name="Ohm R.A."/>
            <person name="Kues U."/>
            <person name="Blanchette R.A."/>
            <person name="Grigoriev I.V."/>
            <person name="Minto R.E."/>
            <person name="Hibbett D.S."/>
        </authorList>
    </citation>
    <scope>NUCLEOTIDE SEQUENCE [LARGE SCALE GENOMIC DNA]</scope>
    <source>
        <strain evidence="2 3">ATCC 64428</strain>
    </source>
</reference>
<evidence type="ECO:0000256" key="1">
    <source>
        <dbReference type="SAM" id="MobiDB-lite"/>
    </source>
</evidence>
<sequence length="239" mass="26531">MFDLTTFECNFDLSYSAWLDARWYTCDEVNTVLSHLKGLYLSSRDSRKLDAETDKNPALCEFKVPEEAVPQNRTSEIWQQQLILVLAESTSSAARRSTASPGCARPISSSMLPSTPPQHDESLSISGDHLLVWDCQDPPRGWPGSSLRTAGLVFEDGPDLSLRTGRALPGSSLETARLFFEDGQDPLWDCRDPPYFFEDGRDPVRLPGSSMGLPGSSMGLPESSVRMAELLIEDCWTHL</sequence>